<evidence type="ECO:0000313" key="1">
    <source>
        <dbReference type="EMBL" id="SHK48908.1"/>
    </source>
</evidence>
<proteinExistence type="predicted"/>
<dbReference type="EMBL" id="FRAW01000007">
    <property type="protein sequence ID" value="SHK48908.1"/>
    <property type="molecule type" value="Genomic_DNA"/>
</dbReference>
<evidence type="ECO:0000313" key="2">
    <source>
        <dbReference type="Proteomes" id="UP000184275"/>
    </source>
</evidence>
<accession>A0A1M6SWG9</accession>
<protein>
    <submittedName>
        <fullName evidence="1">ABC-type uncharacterized transport system, substrate-binding protein</fullName>
    </submittedName>
</protein>
<name>A0A1M6SWG9_9BACT</name>
<dbReference type="RefSeq" id="WP_073303270.1">
    <property type="nucleotide sequence ID" value="NZ_FRAW01000007.1"/>
</dbReference>
<keyword evidence="2" id="KW-1185">Reference proteome</keyword>
<gene>
    <name evidence="1" type="ORF">SAMN05720469_10783</name>
</gene>
<dbReference type="InterPro" id="IPR010412">
    <property type="entry name" value="DUF1007"/>
</dbReference>
<reference evidence="2" key="1">
    <citation type="submission" date="2016-11" db="EMBL/GenBank/DDBJ databases">
        <authorList>
            <person name="Varghese N."/>
            <person name="Submissions S."/>
        </authorList>
    </citation>
    <scope>NUCLEOTIDE SEQUENCE [LARGE SCALE GENOMIC DNA]</scope>
    <source>
        <strain evidence="2">UWOS</strain>
    </source>
</reference>
<dbReference type="Pfam" id="PF06226">
    <property type="entry name" value="DUF1007"/>
    <property type="match status" value="1"/>
</dbReference>
<sequence length="196" mass="22501">MARLIFFILIAAIALYAHPHIFVDAQASLIFNADEFVGVQNRWKFDLIYSQAMIASADKNQNGHFEKNELDFLEEKNIKPYLAFSRFNYLGDGNQFYNPKEIQNLKASISAEGKLVLEFLNAFHIPGISNDYTMLVLVVNDPSNYISITIDMEKSTVQSPKEMDVEYFVDALDGLTQFKNFSRQVKGVYVRYKKTN</sequence>
<dbReference type="Proteomes" id="UP000184275">
    <property type="component" value="Unassembled WGS sequence"/>
</dbReference>
<dbReference type="AlphaFoldDB" id="A0A1M6SWG9"/>
<organism evidence="1 2">
    <name type="scientific">Fibrobacter intestinalis</name>
    <dbReference type="NCBI Taxonomy" id="28122"/>
    <lineage>
        <taxon>Bacteria</taxon>
        <taxon>Pseudomonadati</taxon>
        <taxon>Fibrobacterota</taxon>
        <taxon>Fibrobacteria</taxon>
        <taxon>Fibrobacterales</taxon>
        <taxon>Fibrobacteraceae</taxon>
        <taxon>Fibrobacter</taxon>
    </lineage>
</organism>